<dbReference type="InterPro" id="IPR043502">
    <property type="entry name" value="DNA/RNA_pol_sf"/>
</dbReference>
<keyword evidence="3" id="KW-1185">Reference proteome</keyword>
<dbReference type="Gene3D" id="3.10.10.10">
    <property type="entry name" value="HIV Type 1 Reverse Transcriptase, subunit A, domain 1"/>
    <property type="match status" value="1"/>
</dbReference>
<name>A0A371E7H6_MUCPR</name>
<dbReference type="InterPro" id="IPR053134">
    <property type="entry name" value="RNA-dir_DNA_polymerase"/>
</dbReference>
<dbReference type="AlphaFoldDB" id="A0A371E7H6"/>
<dbReference type="SUPFAM" id="SSF56672">
    <property type="entry name" value="DNA/RNA polymerases"/>
    <property type="match status" value="1"/>
</dbReference>
<dbReference type="OrthoDB" id="542221at2759"/>
<gene>
    <name evidence="2" type="ORF">CR513_59744</name>
</gene>
<evidence type="ECO:0000259" key="1">
    <source>
        <dbReference type="Pfam" id="PF00078"/>
    </source>
</evidence>
<sequence>MCVDYSNLYKACPKDSFPLSSIDRLVDGVSSFQVLNFLDAYSNYNQIKMYLLDADKTTFMMDGLTYCYQVMSFGLKNIGAIYQRLMDKVFANHIDRNIKVYVDNMVFKLPIPEEHIKDLGEIFVHVRKYDIRKKERHKTPYTTLATHFRLVLTLVTSAKRLRPYFHAHTIVIRIDNLIR</sequence>
<proteinExistence type="predicted"/>
<feature type="non-terminal residue" evidence="2">
    <location>
        <position position="1"/>
    </location>
</feature>
<dbReference type="Proteomes" id="UP000257109">
    <property type="component" value="Unassembled WGS sequence"/>
</dbReference>
<dbReference type="EMBL" id="QJKJ01015772">
    <property type="protein sequence ID" value="RDX61975.1"/>
    <property type="molecule type" value="Genomic_DNA"/>
</dbReference>
<dbReference type="PANTHER" id="PTHR24559">
    <property type="entry name" value="TRANSPOSON TY3-I GAG-POL POLYPROTEIN"/>
    <property type="match status" value="1"/>
</dbReference>
<dbReference type="Gene3D" id="3.30.70.270">
    <property type="match status" value="1"/>
</dbReference>
<organism evidence="2 3">
    <name type="scientific">Mucuna pruriens</name>
    <name type="common">Velvet bean</name>
    <name type="synonym">Dolichos pruriens</name>
    <dbReference type="NCBI Taxonomy" id="157652"/>
    <lineage>
        <taxon>Eukaryota</taxon>
        <taxon>Viridiplantae</taxon>
        <taxon>Streptophyta</taxon>
        <taxon>Embryophyta</taxon>
        <taxon>Tracheophyta</taxon>
        <taxon>Spermatophyta</taxon>
        <taxon>Magnoliopsida</taxon>
        <taxon>eudicotyledons</taxon>
        <taxon>Gunneridae</taxon>
        <taxon>Pentapetalae</taxon>
        <taxon>rosids</taxon>
        <taxon>fabids</taxon>
        <taxon>Fabales</taxon>
        <taxon>Fabaceae</taxon>
        <taxon>Papilionoideae</taxon>
        <taxon>50 kb inversion clade</taxon>
        <taxon>NPAAA clade</taxon>
        <taxon>indigoferoid/millettioid clade</taxon>
        <taxon>Phaseoleae</taxon>
        <taxon>Mucuna</taxon>
    </lineage>
</organism>
<comment type="caution">
    <text evidence="2">The sequence shown here is derived from an EMBL/GenBank/DDBJ whole genome shotgun (WGS) entry which is preliminary data.</text>
</comment>
<dbReference type="CDD" id="cd01647">
    <property type="entry name" value="RT_LTR"/>
    <property type="match status" value="1"/>
</dbReference>
<accession>A0A371E7H6</accession>
<protein>
    <recommendedName>
        <fullName evidence="1">Reverse transcriptase domain-containing protein</fullName>
    </recommendedName>
</protein>
<dbReference type="Pfam" id="PF00078">
    <property type="entry name" value="RVT_1"/>
    <property type="match status" value="1"/>
</dbReference>
<dbReference type="InterPro" id="IPR000477">
    <property type="entry name" value="RT_dom"/>
</dbReference>
<feature type="domain" description="Reverse transcriptase" evidence="1">
    <location>
        <begin position="3"/>
        <end position="132"/>
    </location>
</feature>
<dbReference type="PANTHER" id="PTHR24559:SF430">
    <property type="entry name" value="RNA-DIRECTED DNA POLYMERASE"/>
    <property type="match status" value="1"/>
</dbReference>
<evidence type="ECO:0000313" key="2">
    <source>
        <dbReference type="EMBL" id="RDX61975.1"/>
    </source>
</evidence>
<reference evidence="2" key="1">
    <citation type="submission" date="2018-05" db="EMBL/GenBank/DDBJ databases">
        <title>Draft genome of Mucuna pruriens seed.</title>
        <authorList>
            <person name="Nnadi N.E."/>
            <person name="Vos R."/>
            <person name="Hasami M.H."/>
            <person name="Devisetty U.K."/>
            <person name="Aguiy J.C."/>
        </authorList>
    </citation>
    <scope>NUCLEOTIDE SEQUENCE [LARGE SCALE GENOMIC DNA]</scope>
    <source>
        <strain evidence="2">JCA_2017</strain>
    </source>
</reference>
<dbReference type="InterPro" id="IPR043128">
    <property type="entry name" value="Rev_trsase/Diguanyl_cyclase"/>
</dbReference>
<evidence type="ECO:0000313" key="3">
    <source>
        <dbReference type="Proteomes" id="UP000257109"/>
    </source>
</evidence>